<dbReference type="EMBL" id="CADCTN010000222">
    <property type="protein sequence ID" value="CAA9271559.1"/>
    <property type="molecule type" value="Genomic_DNA"/>
</dbReference>
<dbReference type="Pfam" id="PF00583">
    <property type="entry name" value="Acetyltransf_1"/>
    <property type="match status" value="1"/>
</dbReference>
<dbReference type="AlphaFoldDB" id="A0A6J4J8V5"/>
<name>A0A6J4J8V5_9ACTN</name>
<dbReference type="InterPro" id="IPR016181">
    <property type="entry name" value="Acyl_CoA_acyltransferase"/>
</dbReference>
<dbReference type="InterPro" id="IPR000182">
    <property type="entry name" value="GNAT_dom"/>
</dbReference>
<evidence type="ECO:0000313" key="2">
    <source>
        <dbReference type="EMBL" id="CAA9271559.1"/>
    </source>
</evidence>
<dbReference type="InterPro" id="IPR052523">
    <property type="entry name" value="Trichothecene_AcTrans"/>
</dbReference>
<accession>A0A6J4J8V5</accession>
<dbReference type="PROSITE" id="PS51186">
    <property type="entry name" value="GNAT"/>
    <property type="match status" value="1"/>
</dbReference>
<proteinExistence type="predicted"/>
<feature type="domain" description="N-acetyltransferase" evidence="1">
    <location>
        <begin position="55"/>
        <end position="194"/>
    </location>
</feature>
<evidence type="ECO:0000259" key="1">
    <source>
        <dbReference type="PROSITE" id="PS51186"/>
    </source>
</evidence>
<protein>
    <recommendedName>
        <fullName evidence="1">N-acetyltransferase domain-containing protein</fullName>
    </recommendedName>
</protein>
<organism evidence="2">
    <name type="scientific">uncultured Blastococcus sp</name>
    <dbReference type="NCBI Taxonomy" id="217144"/>
    <lineage>
        <taxon>Bacteria</taxon>
        <taxon>Bacillati</taxon>
        <taxon>Actinomycetota</taxon>
        <taxon>Actinomycetes</taxon>
        <taxon>Geodermatophilales</taxon>
        <taxon>Geodermatophilaceae</taxon>
        <taxon>Blastococcus</taxon>
        <taxon>environmental samples</taxon>
    </lineage>
</organism>
<sequence length="194" mass="20376">MAEISAVEARTLLGRAFADDPLMVWFFPDGEIRPHACAAMFGLFAEHYLVAGRVDVVRRGGPVAVAMWQWPGQEEDGGPDPEQLPTIGGLMTALMGAGRAAQIGGAMAVLGELRPPEPHAYLHLLGVDPGCRGEGLGGNVLDRGIAAARSDGLVACLDTMNPANVPFYEAHGLSVRHEVPLLEGGPTVWSMATG</sequence>
<dbReference type="PANTHER" id="PTHR42791:SF1">
    <property type="entry name" value="N-ACETYLTRANSFERASE DOMAIN-CONTAINING PROTEIN"/>
    <property type="match status" value="1"/>
</dbReference>
<reference evidence="2" key="1">
    <citation type="submission" date="2020-02" db="EMBL/GenBank/DDBJ databases">
        <authorList>
            <person name="Meier V. D."/>
        </authorList>
    </citation>
    <scope>NUCLEOTIDE SEQUENCE</scope>
    <source>
        <strain evidence="2">AVDCRST_MAG52</strain>
    </source>
</reference>
<dbReference type="CDD" id="cd04301">
    <property type="entry name" value="NAT_SF"/>
    <property type="match status" value="1"/>
</dbReference>
<dbReference type="PANTHER" id="PTHR42791">
    <property type="entry name" value="GNAT FAMILY ACETYLTRANSFERASE"/>
    <property type="match status" value="1"/>
</dbReference>
<gene>
    <name evidence="2" type="ORF">AVDCRST_MAG52-3272</name>
</gene>
<dbReference type="SUPFAM" id="SSF55729">
    <property type="entry name" value="Acyl-CoA N-acyltransferases (Nat)"/>
    <property type="match status" value="1"/>
</dbReference>
<dbReference type="Gene3D" id="3.40.630.30">
    <property type="match status" value="1"/>
</dbReference>
<dbReference type="GO" id="GO:0016747">
    <property type="term" value="F:acyltransferase activity, transferring groups other than amino-acyl groups"/>
    <property type="evidence" value="ECO:0007669"/>
    <property type="project" value="InterPro"/>
</dbReference>